<accession>A0A7W9AJC7</accession>
<sequence>MIKAAIPVIALLLVSACAEKTCAAPRANWAKNEPFDDVLALDKHDRILWNGQITSFERLRDTLNKADAQAHVVRLIPAAGTSCEMIEKVRLAMDRSLSCGQRRCLETAAGQ</sequence>
<dbReference type="Proteomes" id="UP000549617">
    <property type="component" value="Unassembled WGS sequence"/>
</dbReference>
<keyword evidence="1" id="KW-0732">Signal</keyword>
<protein>
    <submittedName>
        <fullName evidence="2">Uncharacterized protein</fullName>
    </submittedName>
</protein>
<evidence type="ECO:0000313" key="2">
    <source>
        <dbReference type="EMBL" id="MBB5686529.1"/>
    </source>
</evidence>
<dbReference type="PROSITE" id="PS51257">
    <property type="entry name" value="PROKAR_LIPOPROTEIN"/>
    <property type="match status" value="1"/>
</dbReference>
<feature type="signal peptide" evidence="1">
    <location>
        <begin position="1"/>
        <end position="23"/>
    </location>
</feature>
<gene>
    <name evidence="2" type="ORF">FHS49_002553</name>
</gene>
<proteinExistence type="predicted"/>
<dbReference type="RefSeq" id="WP_184019041.1">
    <property type="nucleotide sequence ID" value="NZ_JACIJC010000004.1"/>
</dbReference>
<feature type="chain" id="PRO_5031439273" evidence="1">
    <location>
        <begin position="24"/>
        <end position="111"/>
    </location>
</feature>
<comment type="caution">
    <text evidence="2">The sequence shown here is derived from an EMBL/GenBank/DDBJ whole genome shotgun (WGS) entry which is preliminary data.</text>
</comment>
<dbReference type="AlphaFoldDB" id="A0A7W9AJC7"/>
<organism evidence="2 3">
    <name type="scientific">Sphingobium boeckii</name>
    <dbReference type="NCBI Taxonomy" id="1082345"/>
    <lineage>
        <taxon>Bacteria</taxon>
        <taxon>Pseudomonadati</taxon>
        <taxon>Pseudomonadota</taxon>
        <taxon>Alphaproteobacteria</taxon>
        <taxon>Sphingomonadales</taxon>
        <taxon>Sphingomonadaceae</taxon>
        <taxon>Sphingobium</taxon>
    </lineage>
</organism>
<name>A0A7W9AJC7_9SPHN</name>
<keyword evidence="3" id="KW-1185">Reference proteome</keyword>
<evidence type="ECO:0000256" key="1">
    <source>
        <dbReference type="SAM" id="SignalP"/>
    </source>
</evidence>
<evidence type="ECO:0000313" key="3">
    <source>
        <dbReference type="Proteomes" id="UP000549617"/>
    </source>
</evidence>
<dbReference type="EMBL" id="JACIJC010000004">
    <property type="protein sequence ID" value="MBB5686529.1"/>
    <property type="molecule type" value="Genomic_DNA"/>
</dbReference>
<reference evidence="2 3" key="1">
    <citation type="submission" date="2020-08" db="EMBL/GenBank/DDBJ databases">
        <title>Genomic Encyclopedia of Type Strains, Phase IV (KMG-IV): sequencing the most valuable type-strain genomes for metagenomic binning, comparative biology and taxonomic classification.</title>
        <authorList>
            <person name="Goeker M."/>
        </authorList>
    </citation>
    <scope>NUCLEOTIDE SEQUENCE [LARGE SCALE GENOMIC DNA]</scope>
    <source>
        <strain evidence="2 3">DSM 25079</strain>
    </source>
</reference>